<dbReference type="PANTHER" id="PTHR19980:SF0">
    <property type="entry name" value="CLEAVAGE STIMULATION FACTOR SUBUNIT 3"/>
    <property type="match status" value="1"/>
</dbReference>
<reference evidence="6 7" key="1">
    <citation type="submission" date="2022-07" db="EMBL/GenBank/DDBJ databases">
        <title>Genome-wide signatures of adaptation to extreme environments.</title>
        <authorList>
            <person name="Cho C.H."/>
            <person name="Yoon H.S."/>
        </authorList>
    </citation>
    <scope>NUCLEOTIDE SEQUENCE [LARGE SCALE GENOMIC DNA]</scope>
    <source>
        <strain evidence="6 7">DBV 063 E5</strain>
    </source>
</reference>
<feature type="compositionally biased region" description="Acidic residues" evidence="4">
    <location>
        <begin position="488"/>
        <end position="497"/>
    </location>
</feature>
<feature type="region of interest" description="Disordered" evidence="4">
    <location>
        <begin position="756"/>
        <end position="778"/>
    </location>
</feature>
<comment type="caution">
    <text evidence="6">The sequence shown here is derived from an EMBL/GenBank/DDBJ whole genome shotgun (WGS) entry which is preliminary data.</text>
</comment>
<accession>A0AAV9IU19</accession>
<dbReference type="Pfam" id="PF05843">
    <property type="entry name" value="Suf"/>
    <property type="match status" value="1"/>
</dbReference>
<dbReference type="InterPro" id="IPR011990">
    <property type="entry name" value="TPR-like_helical_dom_sf"/>
</dbReference>
<dbReference type="InterPro" id="IPR045243">
    <property type="entry name" value="Rna14-like"/>
</dbReference>
<feature type="region of interest" description="Disordered" evidence="4">
    <location>
        <begin position="1"/>
        <end position="83"/>
    </location>
</feature>
<evidence type="ECO:0000256" key="3">
    <source>
        <dbReference type="ARBA" id="ARBA00023242"/>
    </source>
</evidence>
<feature type="region of interest" description="Disordered" evidence="4">
    <location>
        <begin position="450"/>
        <end position="497"/>
    </location>
</feature>
<dbReference type="InterPro" id="IPR008847">
    <property type="entry name" value="Suf"/>
</dbReference>
<protein>
    <recommendedName>
        <fullName evidence="5">Suppressor of forked domain-containing protein</fullName>
    </recommendedName>
</protein>
<keyword evidence="3" id="KW-0539">Nucleus</keyword>
<comment type="subcellular location">
    <subcellularLocation>
        <location evidence="1">Nucleus</location>
    </subcellularLocation>
</comment>
<dbReference type="Proteomes" id="UP001301350">
    <property type="component" value="Unassembled WGS sequence"/>
</dbReference>
<dbReference type="GO" id="GO:0003729">
    <property type="term" value="F:mRNA binding"/>
    <property type="evidence" value="ECO:0007669"/>
    <property type="project" value="TreeGrafter"/>
</dbReference>
<name>A0AAV9IU19_CYACA</name>
<feature type="region of interest" description="Disordered" evidence="4">
    <location>
        <begin position="824"/>
        <end position="855"/>
    </location>
</feature>
<organism evidence="6 7">
    <name type="scientific">Cyanidium caldarium</name>
    <name type="common">Red alga</name>
    <dbReference type="NCBI Taxonomy" id="2771"/>
    <lineage>
        <taxon>Eukaryota</taxon>
        <taxon>Rhodophyta</taxon>
        <taxon>Bangiophyceae</taxon>
        <taxon>Cyanidiales</taxon>
        <taxon>Cyanidiaceae</taxon>
        <taxon>Cyanidium</taxon>
    </lineage>
</organism>
<feature type="compositionally biased region" description="Low complexity" evidence="4">
    <location>
        <begin position="8"/>
        <end position="39"/>
    </location>
</feature>
<proteinExistence type="predicted"/>
<feature type="compositionally biased region" description="Low complexity" evidence="4">
    <location>
        <begin position="760"/>
        <end position="774"/>
    </location>
</feature>
<dbReference type="AlphaFoldDB" id="A0AAV9IU19"/>
<evidence type="ECO:0000256" key="2">
    <source>
        <dbReference type="ARBA" id="ARBA00022737"/>
    </source>
</evidence>
<gene>
    <name evidence="6" type="ORF">CDCA_CDCA06G1808</name>
</gene>
<dbReference type="PANTHER" id="PTHR19980">
    <property type="entry name" value="RNA CLEAVAGE STIMULATION FACTOR"/>
    <property type="match status" value="1"/>
</dbReference>
<keyword evidence="2" id="KW-0677">Repeat</keyword>
<feature type="domain" description="Suppressor of forked" evidence="5">
    <location>
        <begin position="100"/>
        <end position="684"/>
    </location>
</feature>
<dbReference type="SUPFAM" id="SSF48452">
    <property type="entry name" value="TPR-like"/>
    <property type="match status" value="2"/>
</dbReference>
<dbReference type="Gene3D" id="1.25.40.1040">
    <property type="match status" value="2"/>
</dbReference>
<dbReference type="InterPro" id="IPR003107">
    <property type="entry name" value="HAT"/>
</dbReference>
<dbReference type="EMBL" id="JANCYW010000006">
    <property type="protein sequence ID" value="KAK4535783.1"/>
    <property type="molecule type" value="Genomic_DNA"/>
</dbReference>
<dbReference type="GO" id="GO:0005634">
    <property type="term" value="C:nucleus"/>
    <property type="evidence" value="ECO:0007669"/>
    <property type="project" value="UniProtKB-SubCell"/>
</dbReference>
<evidence type="ECO:0000313" key="6">
    <source>
        <dbReference type="EMBL" id="KAK4535783.1"/>
    </source>
</evidence>
<evidence type="ECO:0000259" key="5">
    <source>
        <dbReference type="Pfam" id="PF05843"/>
    </source>
</evidence>
<evidence type="ECO:0000313" key="7">
    <source>
        <dbReference type="Proteomes" id="UP001301350"/>
    </source>
</evidence>
<feature type="region of interest" description="Disordered" evidence="4">
    <location>
        <begin position="867"/>
        <end position="902"/>
    </location>
</feature>
<dbReference type="GO" id="GO:0031124">
    <property type="term" value="P:mRNA 3'-end processing"/>
    <property type="evidence" value="ECO:0007669"/>
    <property type="project" value="InterPro"/>
</dbReference>
<sequence length="916" mass="100823">MVEKREGGAMAESGGEGNGADAAAERAAASAGSGDVAAAEIRTGDSVAAAAAAADDDDDKVGVPSTESSLAADRKDDELDYDAPVDRKRYPANTVQTPRAQECERALARDRWDAEAWTALVAEAQRRPLNEAQSVYERALHRFPTSGKFWHLYLEHLIREGHTDEAERRFAYALPRCYSIELCRFYLDYLRDTKEAAPALLIDAYEHCLQLVKYELASHSLWNDYINLLRRLPVRTALDEAQRDRLLRSALQRSVALPLHNLDSLWRALEQFEASHSSAGTALAASPFHSAHIRARTEARARKNRRENLQVTALAVPPRSGTPIMEQARLWAQYLRGETANLQSLEPHELHERLVFAHEQRLVCMYRMPDAWIDYAHYMAYESGLSGTACLLAGAEVLERALRACPDCVLVYLALARLYEALDLEEARTARQRERKRRWLREEFDRRAKAGRGADEADADEHAEDGHDAEGERQREQGQQTAAKGEEEGGGEDEAGEEDAAAFLPAGQCAPRAAQVYERLLQNENWDAPRRIHAYIEYMQFARRTRGVLAAREVFKRARHDSRCADADALHYLYIAAASVEMHVNGEEEVAKRIYELGLRHIPESVGMALAYVDFLWQRNDRANLRAVLSRLLQSTLSEEACALLLDRWMSYEARCGIAGLAGVTQVEQHRQTVFPQRKPTRLLDLLTATSFMDWVPLTPDEMEAAGMPPSRDTPPWESARGTVPGGLIPAAGAIYPLGKGMVATVGALNVSRTSAKEGAAPATALETAPTPDARPTETLSLEEGLARLVANLPAALAQMPPPQPDWLMRTLLRLPSQFGDLPVVTGGEEGVSGADGHASGKKRPGRGADAAPSMSRLRARLIQARTPSANAGSAAASGGRASHADLNRPAGGAAATPMRDIYRLRQQRKMARTSG</sequence>
<feature type="compositionally biased region" description="Low complexity" evidence="4">
    <location>
        <begin position="869"/>
        <end position="882"/>
    </location>
</feature>
<dbReference type="SMART" id="SM00386">
    <property type="entry name" value="HAT"/>
    <property type="match status" value="7"/>
</dbReference>
<evidence type="ECO:0000256" key="4">
    <source>
        <dbReference type="SAM" id="MobiDB-lite"/>
    </source>
</evidence>
<keyword evidence="7" id="KW-1185">Reference proteome</keyword>
<feature type="compositionally biased region" description="Basic and acidic residues" evidence="4">
    <location>
        <begin position="464"/>
        <end position="476"/>
    </location>
</feature>
<evidence type="ECO:0000256" key="1">
    <source>
        <dbReference type="ARBA" id="ARBA00004123"/>
    </source>
</evidence>